<protein>
    <recommendedName>
        <fullName evidence="2">Pectinesterase inhibitor domain-containing protein</fullName>
    </recommendedName>
</protein>
<dbReference type="InterPro" id="IPR006501">
    <property type="entry name" value="Pectinesterase_inhib_dom"/>
</dbReference>
<feature type="domain" description="Pectinesterase inhibitor" evidence="2">
    <location>
        <begin position="26"/>
        <end position="158"/>
    </location>
</feature>
<evidence type="ECO:0000256" key="1">
    <source>
        <dbReference type="SAM" id="SignalP"/>
    </source>
</evidence>
<comment type="caution">
    <text evidence="3">The sequence shown here is derived from an EMBL/GenBank/DDBJ whole genome shotgun (WGS) entry which is preliminary data.</text>
</comment>
<feature type="signal peptide" evidence="1">
    <location>
        <begin position="1"/>
        <end position="29"/>
    </location>
</feature>
<dbReference type="CDD" id="cd15800">
    <property type="entry name" value="PMEI-like_2"/>
    <property type="match status" value="1"/>
</dbReference>
<dbReference type="Pfam" id="PF04043">
    <property type="entry name" value="PMEI"/>
    <property type="match status" value="1"/>
</dbReference>
<evidence type="ECO:0000313" key="4">
    <source>
        <dbReference type="Proteomes" id="UP000886595"/>
    </source>
</evidence>
<keyword evidence="4" id="KW-1185">Reference proteome</keyword>
<gene>
    <name evidence="3" type="ORF">Bca52824_095098</name>
</gene>
<dbReference type="SUPFAM" id="SSF101148">
    <property type="entry name" value="Plant invertase/pectin methylesterase inhibitor"/>
    <property type="match status" value="1"/>
</dbReference>
<dbReference type="SMART" id="SM00856">
    <property type="entry name" value="PMEI"/>
    <property type="match status" value="1"/>
</dbReference>
<dbReference type="EMBL" id="JAAMPC010000275">
    <property type="protein sequence ID" value="KAG2243067.1"/>
    <property type="molecule type" value="Genomic_DNA"/>
</dbReference>
<keyword evidence="1" id="KW-0732">Signal</keyword>
<dbReference type="AlphaFoldDB" id="A0A8X7P2D7"/>
<dbReference type="Proteomes" id="UP000886595">
    <property type="component" value="Unassembled WGS sequence"/>
</dbReference>
<dbReference type="OrthoDB" id="770764at2759"/>
<sequence length="184" mass="20856">MAGCNKPQLYLTTIVLTVVFLTANQAVEGRRKGLCDRTAYPALCRPLVKGSNPRAATLSTICALETKTRRAIPNAAKYKKGNKQVTICHEKLRDAAFNLKKAKNSLNRRHSKMLRIFLTRAVSDYGVCVNAFVDSHQVNTVQNAADELRKTGTNCLFLSTLIRSNRNRRNRNRKNRNRRKKRVN</sequence>
<name>A0A8X7P2D7_BRACI</name>
<proteinExistence type="predicted"/>
<dbReference type="GO" id="GO:0004857">
    <property type="term" value="F:enzyme inhibitor activity"/>
    <property type="evidence" value="ECO:0007669"/>
    <property type="project" value="InterPro"/>
</dbReference>
<evidence type="ECO:0000313" key="3">
    <source>
        <dbReference type="EMBL" id="KAG2243067.1"/>
    </source>
</evidence>
<organism evidence="3 4">
    <name type="scientific">Brassica carinata</name>
    <name type="common">Ethiopian mustard</name>
    <name type="synonym">Abyssinian cabbage</name>
    <dbReference type="NCBI Taxonomy" id="52824"/>
    <lineage>
        <taxon>Eukaryota</taxon>
        <taxon>Viridiplantae</taxon>
        <taxon>Streptophyta</taxon>
        <taxon>Embryophyta</taxon>
        <taxon>Tracheophyta</taxon>
        <taxon>Spermatophyta</taxon>
        <taxon>Magnoliopsida</taxon>
        <taxon>eudicotyledons</taxon>
        <taxon>Gunneridae</taxon>
        <taxon>Pentapetalae</taxon>
        <taxon>rosids</taxon>
        <taxon>malvids</taxon>
        <taxon>Brassicales</taxon>
        <taxon>Brassicaceae</taxon>
        <taxon>Brassiceae</taxon>
        <taxon>Brassica</taxon>
    </lineage>
</organism>
<feature type="chain" id="PRO_5036443622" description="Pectinesterase inhibitor domain-containing protein" evidence="1">
    <location>
        <begin position="30"/>
        <end position="184"/>
    </location>
</feature>
<accession>A0A8X7P2D7</accession>
<reference evidence="3 4" key="1">
    <citation type="submission" date="2020-02" db="EMBL/GenBank/DDBJ databases">
        <authorList>
            <person name="Ma Q."/>
            <person name="Huang Y."/>
            <person name="Song X."/>
            <person name="Pei D."/>
        </authorList>
    </citation>
    <scope>NUCLEOTIDE SEQUENCE [LARGE SCALE GENOMIC DNA]</scope>
    <source>
        <strain evidence="3">Sxm20200214</strain>
        <tissue evidence="3">Leaf</tissue>
    </source>
</reference>
<evidence type="ECO:0000259" key="2">
    <source>
        <dbReference type="SMART" id="SM00856"/>
    </source>
</evidence>
<dbReference type="InterPro" id="IPR035513">
    <property type="entry name" value="Invertase/methylesterase_inhib"/>
</dbReference>
<dbReference type="Gene3D" id="1.20.140.40">
    <property type="entry name" value="Invertase/pectin methylesterase inhibitor family protein"/>
    <property type="match status" value="1"/>
</dbReference>